<dbReference type="CDD" id="cd12921">
    <property type="entry name" value="VKOR_4"/>
    <property type="match status" value="1"/>
</dbReference>
<dbReference type="Gene3D" id="1.20.1440.130">
    <property type="entry name" value="VKOR domain"/>
    <property type="match status" value="1"/>
</dbReference>
<dbReference type="SMART" id="SM00756">
    <property type="entry name" value="VKc"/>
    <property type="match status" value="1"/>
</dbReference>
<dbReference type="InterPro" id="IPR012932">
    <property type="entry name" value="VKOR"/>
</dbReference>
<evidence type="ECO:0000256" key="6">
    <source>
        <dbReference type="ARBA" id="ARBA00023002"/>
    </source>
</evidence>
<evidence type="ECO:0000313" key="12">
    <source>
        <dbReference type="EMBL" id="MFD2872294.1"/>
    </source>
</evidence>
<reference evidence="13" key="1">
    <citation type="journal article" date="2019" name="Int. J. Syst. Evol. Microbiol.">
        <title>The Global Catalogue of Microorganisms (GCM) 10K type strain sequencing project: providing services to taxonomists for standard genome sequencing and annotation.</title>
        <authorList>
            <consortium name="The Broad Institute Genomics Platform"/>
            <consortium name="The Broad Institute Genome Sequencing Center for Infectious Disease"/>
            <person name="Wu L."/>
            <person name="Ma J."/>
        </authorList>
    </citation>
    <scope>NUCLEOTIDE SEQUENCE [LARGE SCALE GENOMIC DNA]</scope>
    <source>
        <strain evidence="13">KCTC 22437</strain>
    </source>
</reference>
<keyword evidence="13" id="KW-1185">Reference proteome</keyword>
<evidence type="ECO:0000256" key="7">
    <source>
        <dbReference type="ARBA" id="ARBA00023136"/>
    </source>
</evidence>
<dbReference type="EMBL" id="JBHUPD010000001">
    <property type="protein sequence ID" value="MFD2872294.1"/>
    <property type="molecule type" value="Genomic_DNA"/>
</dbReference>
<evidence type="ECO:0000256" key="5">
    <source>
        <dbReference type="ARBA" id="ARBA00022989"/>
    </source>
</evidence>
<keyword evidence="6" id="KW-0560">Oxidoreductase</keyword>
<keyword evidence="7 10" id="KW-0472">Membrane</keyword>
<dbReference type="Pfam" id="PF07884">
    <property type="entry name" value="VKOR"/>
    <property type="match status" value="1"/>
</dbReference>
<feature type="transmembrane region" description="Helical" evidence="10">
    <location>
        <begin position="266"/>
        <end position="285"/>
    </location>
</feature>
<dbReference type="Pfam" id="PF13462">
    <property type="entry name" value="Thioredoxin_4"/>
    <property type="match status" value="1"/>
</dbReference>
<proteinExistence type="inferred from homology"/>
<dbReference type="InterPro" id="IPR005074">
    <property type="entry name" value="Peptidase_C39"/>
</dbReference>
<dbReference type="InterPro" id="IPR038354">
    <property type="entry name" value="VKOR_sf"/>
</dbReference>
<evidence type="ECO:0000256" key="8">
    <source>
        <dbReference type="ARBA" id="ARBA00023157"/>
    </source>
</evidence>
<dbReference type="InterPro" id="IPR036249">
    <property type="entry name" value="Thioredoxin-like_sf"/>
</dbReference>
<feature type="transmembrane region" description="Helical" evidence="10">
    <location>
        <begin position="238"/>
        <end position="260"/>
    </location>
</feature>
<keyword evidence="9" id="KW-0676">Redox-active center</keyword>
<organism evidence="12 13">
    <name type="scientific">Mucilaginibacter ximonensis</name>
    <dbReference type="NCBI Taxonomy" id="538021"/>
    <lineage>
        <taxon>Bacteria</taxon>
        <taxon>Pseudomonadati</taxon>
        <taxon>Bacteroidota</taxon>
        <taxon>Sphingobacteriia</taxon>
        <taxon>Sphingobacteriales</taxon>
        <taxon>Sphingobacteriaceae</taxon>
        <taxon>Mucilaginibacter</taxon>
    </lineage>
</organism>
<evidence type="ECO:0000256" key="4">
    <source>
        <dbReference type="ARBA" id="ARBA00022719"/>
    </source>
</evidence>
<evidence type="ECO:0000256" key="9">
    <source>
        <dbReference type="ARBA" id="ARBA00023284"/>
    </source>
</evidence>
<comment type="caution">
    <text evidence="12">The sequence shown here is derived from an EMBL/GenBank/DDBJ whole genome shotgun (WGS) entry which is preliminary data.</text>
</comment>
<dbReference type="Pfam" id="PF03412">
    <property type="entry name" value="Peptidase_C39"/>
    <property type="match status" value="1"/>
</dbReference>
<evidence type="ECO:0000256" key="2">
    <source>
        <dbReference type="ARBA" id="ARBA00006214"/>
    </source>
</evidence>
<evidence type="ECO:0000259" key="11">
    <source>
        <dbReference type="PROSITE" id="PS50990"/>
    </source>
</evidence>
<dbReference type="Gene3D" id="3.90.70.10">
    <property type="entry name" value="Cysteine proteinases"/>
    <property type="match status" value="1"/>
</dbReference>
<feature type="transmembrane region" description="Helical" evidence="10">
    <location>
        <begin position="155"/>
        <end position="178"/>
    </location>
</feature>
<keyword evidence="3 10" id="KW-0812">Transmembrane</keyword>
<evidence type="ECO:0000256" key="10">
    <source>
        <dbReference type="SAM" id="Phobius"/>
    </source>
</evidence>
<evidence type="ECO:0000256" key="1">
    <source>
        <dbReference type="ARBA" id="ARBA00004141"/>
    </source>
</evidence>
<sequence>MRKLITRLLEPKDNAPEAAYLLTDLLGAKISWSTLEKSIKDHPNYPTFLSISDVLNNHGIENLTARFDKEKLPEIPTPFITQFNGENQVNQFTVVKEINDKQAQYYDPENQRWSIIALHEFTKKSSGNVLMAEIEEPVKEKDYEKRLAEEKRVRLSQILMITALPLLLIASAISSFFIDGTRAILPSLYAMLTLCGVAITVLLLWYEVDQSNIVLQDICMGNKKVNCSAILQSKDAKILGISWSTVGFVYFAGSLALFLLSGLSNVAMLNILSWLTLAATPYVLYSVFYQWQVAKQWCVLCLSVQLVLVLQCTVTFFGGWHDFSILQGANFADLAIKTVSAFVVPFIIITLLIPALSKAKKSEQLTHEIQRLKHSPEIFIALLEKQKPIEYSTAGLGITIGNPNGKFKIVKVCNPYCGPCARAHTPIEDLLNNNTELQVQIIFTASNDEKDIKSQPVKHLLAIDQKQETGLIKQALEDWYHAEKKDYKAFSEKYPMNGELKKQGDKIKAMHEWCQKTEIRFTPTFFVNGYQLPSNYSVHDLKYFLST</sequence>
<feature type="transmembrane region" description="Helical" evidence="10">
    <location>
        <begin position="338"/>
        <end position="356"/>
    </location>
</feature>
<dbReference type="RefSeq" id="WP_377183785.1">
    <property type="nucleotide sequence ID" value="NZ_JBHUPD010000001.1"/>
</dbReference>
<dbReference type="Gene3D" id="3.40.30.10">
    <property type="entry name" value="Glutaredoxin"/>
    <property type="match status" value="1"/>
</dbReference>
<dbReference type="InterPro" id="IPR012336">
    <property type="entry name" value="Thioredoxin-like_fold"/>
</dbReference>
<keyword evidence="4" id="KW-0874">Quinone</keyword>
<keyword evidence="5 10" id="KW-1133">Transmembrane helix</keyword>
<protein>
    <submittedName>
        <fullName evidence="12">Vitamin K epoxide reductase family protein</fullName>
    </submittedName>
</protein>
<name>A0ABW5YA81_9SPHI</name>
<gene>
    <name evidence="12" type="ORF">ACFS5N_07445</name>
</gene>
<dbReference type="SUPFAM" id="SSF52833">
    <property type="entry name" value="Thioredoxin-like"/>
    <property type="match status" value="1"/>
</dbReference>
<dbReference type="PROSITE" id="PS50990">
    <property type="entry name" value="PEPTIDASE_C39"/>
    <property type="match status" value="1"/>
</dbReference>
<feature type="domain" description="Peptidase C39" evidence="11">
    <location>
        <begin position="8"/>
        <end position="132"/>
    </location>
</feature>
<evidence type="ECO:0000313" key="13">
    <source>
        <dbReference type="Proteomes" id="UP001597557"/>
    </source>
</evidence>
<evidence type="ECO:0000256" key="3">
    <source>
        <dbReference type="ARBA" id="ARBA00022692"/>
    </source>
</evidence>
<feature type="transmembrane region" description="Helical" evidence="10">
    <location>
        <begin position="297"/>
        <end position="318"/>
    </location>
</feature>
<accession>A0ABW5YA81</accession>
<comment type="similarity">
    <text evidence="2">Belongs to the VKOR family.</text>
</comment>
<comment type="subcellular location">
    <subcellularLocation>
        <location evidence="1">Membrane</location>
        <topology evidence="1">Multi-pass membrane protein</topology>
    </subcellularLocation>
</comment>
<keyword evidence="8" id="KW-1015">Disulfide bond</keyword>
<dbReference type="Proteomes" id="UP001597557">
    <property type="component" value="Unassembled WGS sequence"/>
</dbReference>
<feature type="transmembrane region" description="Helical" evidence="10">
    <location>
        <begin position="184"/>
        <end position="206"/>
    </location>
</feature>